<feature type="region of interest" description="Disordered" evidence="1">
    <location>
        <begin position="32"/>
        <end position="61"/>
    </location>
</feature>
<name>A0AAQ3PKM9_PASNO</name>
<evidence type="ECO:0000313" key="2">
    <source>
        <dbReference type="EMBL" id="WVZ52070.1"/>
    </source>
</evidence>
<protein>
    <submittedName>
        <fullName evidence="2">Uncharacterized protein</fullName>
    </submittedName>
</protein>
<feature type="compositionally biased region" description="Polar residues" evidence="1">
    <location>
        <begin position="95"/>
        <end position="110"/>
    </location>
</feature>
<dbReference type="AlphaFoldDB" id="A0AAQ3PKM9"/>
<evidence type="ECO:0000256" key="1">
    <source>
        <dbReference type="SAM" id="MobiDB-lite"/>
    </source>
</evidence>
<evidence type="ECO:0000313" key="3">
    <source>
        <dbReference type="Proteomes" id="UP001341281"/>
    </source>
</evidence>
<organism evidence="2 3">
    <name type="scientific">Paspalum notatum var. saurae</name>
    <dbReference type="NCBI Taxonomy" id="547442"/>
    <lineage>
        <taxon>Eukaryota</taxon>
        <taxon>Viridiplantae</taxon>
        <taxon>Streptophyta</taxon>
        <taxon>Embryophyta</taxon>
        <taxon>Tracheophyta</taxon>
        <taxon>Spermatophyta</taxon>
        <taxon>Magnoliopsida</taxon>
        <taxon>Liliopsida</taxon>
        <taxon>Poales</taxon>
        <taxon>Poaceae</taxon>
        <taxon>PACMAD clade</taxon>
        <taxon>Panicoideae</taxon>
        <taxon>Andropogonodae</taxon>
        <taxon>Paspaleae</taxon>
        <taxon>Paspalinae</taxon>
        <taxon>Paspalum</taxon>
    </lineage>
</organism>
<feature type="region of interest" description="Disordered" evidence="1">
    <location>
        <begin position="88"/>
        <end position="121"/>
    </location>
</feature>
<proteinExistence type="predicted"/>
<gene>
    <name evidence="2" type="ORF">U9M48_003163</name>
</gene>
<sequence length="121" mass="13375">MVAPTDSKLPHPLGRLLCPRLLASLFATSAEAGKASNRVPACPTASRQQQQRQTENSTPDAHKVMVAMVMTSAMPTSATSFRNYESKDGVDRQDYASTQSSFRHQVSSFHRPSWHRRPTCS</sequence>
<feature type="compositionally biased region" description="Polar residues" evidence="1">
    <location>
        <begin position="45"/>
        <end position="59"/>
    </location>
</feature>
<feature type="compositionally biased region" description="Basic residues" evidence="1">
    <location>
        <begin position="112"/>
        <end position="121"/>
    </location>
</feature>
<keyword evidence="3" id="KW-1185">Reference proteome</keyword>
<accession>A0AAQ3PKM9</accession>
<dbReference type="Proteomes" id="UP001341281">
    <property type="component" value="Chromosome 01"/>
</dbReference>
<reference evidence="2 3" key="1">
    <citation type="submission" date="2024-02" db="EMBL/GenBank/DDBJ databases">
        <title>High-quality chromosome-scale genome assembly of Pensacola bahiagrass (Paspalum notatum Flugge var. saurae).</title>
        <authorList>
            <person name="Vega J.M."/>
            <person name="Podio M."/>
            <person name="Orjuela J."/>
            <person name="Siena L.A."/>
            <person name="Pessino S.C."/>
            <person name="Combes M.C."/>
            <person name="Mariac C."/>
            <person name="Albertini E."/>
            <person name="Pupilli F."/>
            <person name="Ortiz J.P.A."/>
            <person name="Leblanc O."/>
        </authorList>
    </citation>
    <scope>NUCLEOTIDE SEQUENCE [LARGE SCALE GENOMIC DNA]</scope>
    <source>
        <strain evidence="2">R1</strain>
        <tissue evidence="2">Leaf</tissue>
    </source>
</reference>
<dbReference type="EMBL" id="CP144745">
    <property type="protein sequence ID" value="WVZ52070.1"/>
    <property type="molecule type" value="Genomic_DNA"/>
</dbReference>